<keyword evidence="2" id="KW-1185">Reference proteome</keyword>
<sequence length="33" mass="3556">MFPVPPTIDKGSKKGSGFGKIVKVNDSLRVQPQ</sequence>
<dbReference type="Proteomes" id="UP000838821">
    <property type="component" value="Unassembled WGS sequence"/>
</dbReference>
<name>A0ABM9CGF1_9BACL</name>
<organism evidence="1 2">
    <name type="scientific">Paenibacillus allorhizoplanae</name>
    <dbReference type="NCBI Taxonomy" id="2905648"/>
    <lineage>
        <taxon>Bacteria</taxon>
        <taxon>Bacillati</taxon>
        <taxon>Bacillota</taxon>
        <taxon>Bacilli</taxon>
        <taxon>Bacillales</taxon>
        <taxon>Paenibacillaceae</taxon>
        <taxon>Paenibacillus</taxon>
    </lineage>
</organism>
<proteinExistence type="predicted"/>
<protein>
    <submittedName>
        <fullName evidence="1">Uncharacterized protein</fullName>
    </submittedName>
</protein>
<accession>A0ABM9CGF1</accession>
<comment type="caution">
    <text evidence="1">The sequence shown here is derived from an EMBL/GenBank/DDBJ whole genome shotgun (WGS) entry which is preliminary data.</text>
</comment>
<gene>
    <name evidence="1" type="ORF">PAECIP111891_03951</name>
</gene>
<dbReference type="EMBL" id="CAKMMW010000012">
    <property type="protein sequence ID" value="CAH1213326.1"/>
    <property type="molecule type" value="Genomic_DNA"/>
</dbReference>
<evidence type="ECO:0000313" key="2">
    <source>
        <dbReference type="Proteomes" id="UP000838821"/>
    </source>
</evidence>
<evidence type="ECO:0000313" key="1">
    <source>
        <dbReference type="EMBL" id="CAH1213326.1"/>
    </source>
</evidence>
<reference evidence="1" key="1">
    <citation type="submission" date="2022-01" db="EMBL/GenBank/DDBJ databases">
        <authorList>
            <person name="Criscuolo A."/>
        </authorList>
    </citation>
    <scope>NUCLEOTIDE SEQUENCE</scope>
    <source>
        <strain evidence="1">CIP111891</strain>
    </source>
</reference>